<dbReference type="PROSITE" id="PS51318">
    <property type="entry name" value="TAT"/>
    <property type="match status" value="1"/>
</dbReference>
<dbReference type="EMBL" id="JAZDDG010000006">
    <property type="protein sequence ID" value="MEE1976976.1"/>
    <property type="molecule type" value="Genomic_DNA"/>
</dbReference>
<keyword evidence="3" id="KW-0732">Signal</keyword>
<dbReference type="InterPro" id="IPR006656">
    <property type="entry name" value="Mopterin_OxRdtase"/>
</dbReference>
<dbReference type="Pfam" id="PF00384">
    <property type="entry name" value="Molybdopterin"/>
    <property type="match status" value="1"/>
</dbReference>
<dbReference type="InterPro" id="IPR006311">
    <property type="entry name" value="TAT_signal"/>
</dbReference>
<dbReference type="PANTHER" id="PTHR43742:SF6">
    <property type="entry name" value="OXIDOREDUCTASE YYAE-RELATED"/>
    <property type="match status" value="1"/>
</dbReference>
<organism evidence="8 9">
    <name type="scientific">Maribacter cobaltidurans</name>
    <dbReference type="NCBI Taxonomy" id="1178778"/>
    <lineage>
        <taxon>Bacteria</taxon>
        <taxon>Pseudomonadati</taxon>
        <taxon>Bacteroidota</taxon>
        <taxon>Flavobacteriia</taxon>
        <taxon>Flavobacteriales</taxon>
        <taxon>Flavobacteriaceae</taxon>
        <taxon>Maribacter</taxon>
    </lineage>
</organism>
<keyword evidence="9" id="KW-1185">Reference proteome</keyword>
<dbReference type="SMART" id="SM00926">
    <property type="entry name" value="Molybdop_Fe4S4"/>
    <property type="match status" value="1"/>
</dbReference>
<evidence type="ECO:0000256" key="2">
    <source>
        <dbReference type="ARBA" id="ARBA00022723"/>
    </source>
</evidence>
<dbReference type="Pfam" id="PF01568">
    <property type="entry name" value="Molydop_binding"/>
    <property type="match status" value="1"/>
</dbReference>
<accession>A0ABU7IW14</accession>
<keyword evidence="2" id="KW-0479">Metal-binding</keyword>
<comment type="similarity">
    <text evidence="1">Belongs to the prokaryotic molybdopterin-containing oxidoreductase family.</text>
</comment>
<dbReference type="Proteomes" id="UP001356308">
    <property type="component" value="Unassembled WGS sequence"/>
</dbReference>
<evidence type="ECO:0000256" key="1">
    <source>
        <dbReference type="ARBA" id="ARBA00010312"/>
    </source>
</evidence>
<dbReference type="SUPFAM" id="SSF50692">
    <property type="entry name" value="ADC-like"/>
    <property type="match status" value="1"/>
</dbReference>
<dbReference type="InterPro" id="IPR006657">
    <property type="entry name" value="MoPterin_dinucl-bd_dom"/>
</dbReference>
<keyword evidence="6" id="KW-0411">Iron-sulfur</keyword>
<dbReference type="CDD" id="cd02766">
    <property type="entry name" value="MopB_3"/>
    <property type="match status" value="1"/>
</dbReference>
<proteinExistence type="inferred from homology"/>
<comment type="caution">
    <text evidence="8">The sequence shown here is derived from an EMBL/GenBank/DDBJ whole genome shotgun (WGS) entry which is preliminary data.</text>
</comment>
<sequence length="729" mass="81894">MKDKKKNISRRKFLNLGAKGYASAHLVQSVPFSLFAGVHPISSTQETFHGVCYHDCPDSCSWSVSVKDEKVLEFKANELNPFTGGKLCGKMERFPEDVTFHPNRILTPLKRIGKKGEGKFERISWSQALEEVSSKLKVILKENGGESVLPFGYMGTQGLIQKAAMSKRFFKRIGACNLAESICGASAMSGVFITNGQSIGVLPEDIVHSRYIILWGTNTKHSNVHLWPYVMKARKQGAKIIVVDPFESATAKEADWHVRPMPGTDVALALGMMHIIVKEGLADVDYIKDHTLGFEELKEHIQNYDSKTVSRICDIEEQELIKFAKEYAMAKPSLIRMLIGMEHNLNGGDAFRAVSMLPSITGAWRELGGGLMHFTFELGGKALNFERLDFYNTIPVENGRTINMVELGKVLNTENFNPEIKALFVFNSNPVVTIPNQNLIRKGMKRDNLFTVVLEHFITDTAKYADYIFPATSQLEHWDVADSWGQAYINLNHPAIKPLGESKPNSEFFRLLAAEMGFDDPYFKETDLEIAESLFDTDHPYMKGITFEYLRENGWARYNLPEPWLPHKNGNFGTVSGKCEFYSAQLEKSEKSPLPQYKKPSYSVEEERKYPLKLLAIKSTKGFHNSSHANVKRLIDAEGDIELKISEYDAKARNISNGDKVKAFNKNGIVILYARIGKRTRKGVVIIPHGYWPSLLEGGSSVNALTNDWLEEIGGGAAFNDTRVQIVKI</sequence>
<reference evidence="8 9" key="1">
    <citation type="submission" date="2024-01" db="EMBL/GenBank/DDBJ databases">
        <title>Maribacter spp. originated from different algae showed divergent polysaccharides utilization ability.</title>
        <authorList>
            <person name="Wang H."/>
            <person name="Wu Y."/>
        </authorList>
    </citation>
    <scope>NUCLEOTIDE SEQUENCE [LARGE SCALE GENOMIC DNA]</scope>
    <source>
        <strain evidence="8 9">PR1</strain>
    </source>
</reference>
<name>A0ABU7IW14_9FLAO</name>
<dbReference type="Gene3D" id="2.20.25.90">
    <property type="entry name" value="ADC-like domains"/>
    <property type="match status" value="1"/>
</dbReference>
<evidence type="ECO:0000313" key="9">
    <source>
        <dbReference type="Proteomes" id="UP001356308"/>
    </source>
</evidence>
<dbReference type="Gene3D" id="3.40.50.740">
    <property type="match status" value="1"/>
</dbReference>
<dbReference type="PROSITE" id="PS51669">
    <property type="entry name" value="4FE4S_MOW_BIS_MGD"/>
    <property type="match status" value="1"/>
</dbReference>
<protein>
    <submittedName>
        <fullName evidence="8">Molybdopterin-dependent oxidoreductase</fullName>
    </submittedName>
</protein>
<dbReference type="RefSeq" id="WP_272651671.1">
    <property type="nucleotide sequence ID" value="NZ_JAZDDG010000006.1"/>
</dbReference>
<evidence type="ECO:0000256" key="6">
    <source>
        <dbReference type="ARBA" id="ARBA00023014"/>
    </source>
</evidence>
<keyword evidence="4" id="KW-0560">Oxidoreductase</keyword>
<evidence type="ECO:0000256" key="5">
    <source>
        <dbReference type="ARBA" id="ARBA00023004"/>
    </source>
</evidence>
<evidence type="ECO:0000256" key="3">
    <source>
        <dbReference type="ARBA" id="ARBA00022729"/>
    </source>
</evidence>
<dbReference type="Gene3D" id="3.30.2070.10">
    <property type="entry name" value="Formate dehydrogenase/DMSO reductase"/>
    <property type="match status" value="1"/>
</dbReference>
<dbReference type="PANTHER" id="PTHR43742">
    <property type="entry name" value="TRIMETHYLAMINE-N-OXIDE REDUCTASE"/>
    <property type="match status" value="1"/>
</dbReference>
<evidence type="ECO:0000259" key="7">
    <source>
        <dbReference type="PROSITE" id="PS51669"/>
    </source>
</evidence>
<evidence type="ECO:0000256" key="4">
    <source>
        <dbReference type="ARBA" id="ARBA00023002"/>
    </source>
</evidence>
<evidence type="ECO:0000313" key="8">
    <source>
        <dbReference type="EMBL" id="MEE1976976.1"/>
    </source>
</evidence>
<keyword evidence="5" id="KW-0408">Iron</keyword>
<dbReference type="Gene3D" id="2.40.40.20">
    <property type="match status" value="1"/>
</dbReference>
<dbReference type="SUPFAM" id="SSF53706">
    <property type="entry name" value="Formate dehydrogenase/DMSO reductase, domains 1-3"/>
    <property type="match status" value="1"/>
</dbReference>
<dbReference type="Gene3D" id="3.40.228.10">
    <property type="entry name" value="Dimethylsulfoxide Reductase, domain 2"/>
    <property type="match status" value="1"/>
</dbReference>
<dbReference type="InterPro" id="IPR050612">
    <property type="entry name" value="Prok_Mopterin_Oxidored"/>
</dbReference>
<gene>
    <name evidence="8" type="ORF">V1I91_12890</name>
</gene>
<feature type="domain" description="4Fe-4S Mo/W bis-MGD-type" evidence="7">
    <location>
        <begin position="45"/>
        <end position="102"/>
    </location>
</feature>
<dbReference type="InterPro" id="IPR009010">
    <property type="entry name" value="Asp_de-COase-like_dom_sf"/>
</dbReference>
<dbReference type="InterPro" id="IPR006963">
    <property type="entry name" value="Mopterin_OxRdtase_4Fe-4S_dom"/>
</dbReference>